<evidence type="ECO:0000313" key="4">
    <source>
        <dbReference type="EMBL" id="PJF47875.1"/>
    </source>
</evidence>
<dbReference type="PANTHER" id="PTHR46401:SF2">
    <property type="entry name" value="GLYCOSYLTRANSFERASE WBBK-RELATED"/>
    <property type="match status" value="1"/>
</dbReference>
<evidence type="ECO:0000259" key="2">
    <source>
        <dbReference type="Pfam" id="PF00534"/>
    </source>
</evidence>
<dbReference type="FunFam" id="3.40.50.2000:FF:000119">
    <property type="entry name" value="Glycosyl transferase group 1"/>
    <property type="match status" value="1"/>
</dbReference>
<evidence type="ECO:0000313" key="5">
    <source>
        <dbReference type="Proteomes" id="UP000230790"/>
    </source>
</evidence>
<dbReference type="Pfam" id="PF00534">
    <property type="entry name" value="Glycos_transf_1"/>
    <property type="match status" value="1"/>
</dbReference>
<sequence length="369" mass="40557">MKIAVNAWFLDSPDAQTTGSGQYATHLIAAIKDFAPEVQIECVSPRRRGDWSKLHFEQVEFPEAARRMRADIAFVPYWAPPLRSDVPVVVTIHDVIPLALPDYRGGPLQRAYAGLVRAASANAVAILTDSNFSKGDILKYLEVDAARVTVVPLAVAPSFTPNVSEDDLARVRARYALPERYVLYLGGFDPRKNIETLMQVYVWCGESIGEEYPLVICGEPSTPVVTDGGERISLARMAEQLEVSDVVRFIGRAAEEDKPALYAGARCFLFPSTYEGFGLPLLEAMACGVPVIGSSAASIGEVVGNAGVLVDPKDARRMAGALIAVCIEDDLHERLRQRALLRAAQFTWERTAIETLAVFRRVYDERSRT</sequence>
<dbReference type="PANTHER" id="PTHR46401">
    <property type="entry name" value="GLYCOSYLTRANSFERASE WBBK-RELATED"/>
    <property type="match status" value="1"/>
</dbReference>
<feature type="domain" description="Glycosyltransferase subfamily 4-like N-terminal" evidence="3">
    <location>
        <begin position="44"/>
        <end position="157"/>
    </location>
</feature>
<dbReference type="Proteomes" id="UP000230790">
    <property type="component" value="Unassembled WGS sequence"/>
</dbReference>
<dbReference type="SUPFAM" id="SSF53756">
    <property type="entry name" value="UDP-Glycosyltransferase/glycogen phosphorylase"/>
    <property type="match status" value="1"/>
</dbReference>
<feature type="domain" description="Glycosyl transferase family 1" evidence="2">
    <location>
        <begin position="178"/>
        <end position="339"/>
    </location>
</feature>
<dbReference type="EMBL" id="PGTN01000032">
    <property type="protein sequence ID" value="PJF47875.1"/>
    <property type="molecule type" value="Genomic_DNA"/>
</dbReference>
<accession>A0A2M8QDI4</accession>
<dbReference type="Gene3D" id="3.40.50.2000">
    <property type="entry name" value="Glycogen Phosphorylase B"/>
    <property type="match status" value="2"/>
</dbReference>
<dbReference type="Pfam" id="PF13439">
    <property type="entry name" value="Glyco_transf_4"/>
    <property type="match status" value="1"/>
</dbReference>
<name>A0A2M8QDI4_9CHLR</name>
<gene>
    <name evidence="4" type="ORF">CUN48_06440</name>
</gene>
<comment type="caution">
    <text evidence="4">The sequence shown here is derived from an EMBL/GenBank/DDBJ whole genome shotgun (WGS) entry which is preliminary data.</text>
</comment>
<dbReference type="InterPro" id="IPR028098">
    <property type="entry name" value="Glyco_trans_4-like_N"/>
</dbReference>
<protein>
    <submittedName>
        <fullName evidence="4">Glycosyltransferase family 1 protein</fullName>
    </submittedName>
</protein>
<dbReference type="InterPro" id="IPR001296">
    <property type="entry name" value="Glyco_trans_1"/>
</dbReference>
<evidence type="ECO:0000256" key="1">
    <source>
        <dbReference type="ARBA" id="ARBA00022679"/>
    </source>
</evidence>
<evidence type="ECO:0000259" key="3">
    <source>
        <dbReference type="Pfam" id="PF13439"/>
    </source>
</evidence>
<dbReference type="CDD" id="cd03809">
    <property type="entry name" value="GT4_MtfB-like"/>
    <property type="match status" value="1"/>
</dbReference>
<dbReference type="GO" id="GO:0009103">
    <property type="term" value="P:lipopolysaccharide biosynthetic process"/>
    <property type="evidence" value="ECO:0007669"/>
    <property type="project" value="TreeGrafter"/>
</dbReference>
<dbReference type="AlphaFoldDB" id="A0A2M8QDI4"/>
<organism evidence="4 5">
    <name type="scientific">Candidatus Thermofonsia Clade 3 bacterium</name>
    <dbReference type="NCBI Taxonomy" id="2364212"/>
    <lineage>
        <taxon>Bacteria</taxon>
        <taxon>Bacillati</taxon>
        <taxon>Chloroflexota</taxon>
        <taxon>Candidatus Thermofontia</taxon>
        <taxon>Candidatus Thermofonsia Clade 3</taxon>
    </lineage>
</organism>
<keyword evidence="1 4" id="KW-0808">Transferase</keyword>
<proteinExistence type="predicted"/>
<reference evidence="4 5" key="1">
    <citation type="submission" date="2017-11" db="EMBL/GenBank/DDBJ databases">
        <title>Evolution of Phototrophy in the Chloroflexi Phylum Driven by Horizontal Gene Transfer.</title>
        <authorList>
            <person name="Ward L.M."/>
            <person name="Hemp J."/>
            <person name="Shih P.M."/>
            <person name="Mcglynn S.E."/>
            <person name="Fischer W."/>
        </authorList>
    </citation>
    <scope>NUCLEOTIDE SEQUENCE [LARGE SCALE GENOMIC DNA]</scope>
    <source>
        <strain evidence="4">JP3_7</strain>
    </source>
</reference>
<dbReference type="GO" id="GO:0016757">
    <property type="term" value="F:glycosyltransferase activity"/>
    <property type="evidence" value="ECO:0007669"/>
    <property type="project" value="InterPro"/>
</dbReference>